<dbReference type="AlphaFoldDB" id="G7WQW7"/>
<dbReference type="GeneID" id="12510923"/>
<dbReference type="PANTHER" id="PTHR11080:SF2">
    <property type="entry name" value="LD05707P"/>
    <property type="match status" value="1"/>
</dbReference>
<evidence type="ECO:0000256" key="5">
    <source>
        <dbReference type="ARBA" id="ARBA00037900"/>
    </source>
</evidence>
<proteinExistence type="inferred from homology"/>
<dbReference type="EC" id="3.5.1.19" evidence="6"/>
<organism evidence="9 10">
    <name type="scientific">Methanothrix harundinacea (strain 6Ac)</name>
    <name type="common">Methanosaeta harundinacea</name>
    <dbReference type="NCBI Taxonomy" id="1110509"/>
    <lineage>
        <taxon>Archaea</taxon>
        <taxon>Methanobacteriati</taxon>
        <taxon>Methanobacteriota</taxon>
        <taxon>Stenosarchaea group</taxon>
        <taxon>Methanomicrobia</taxon>
        <taxon>Methanotrichales</taxon>
        <taxon>Methanotrichaceae</taxon>
        <taxon>Methanothrix</taxon>
    </lineage>
</organism>
<dbReference type="InterPro" id="IPR000868">
    <property type="entry name" value="Isochorismatase-like_dom"/>
</dbReference>
<evidence type="ECO:0000256" key="2">
    <source>
        <dbReference type="ARBA" id="ARBA00022642"/>
    </source>
</evidence>
<dbReference type="SUPFAM" id="SSF52499">
    <property type="entry name" value="Isochorismatase-like hydrolases"/>
    <property type="match status" value="1"/>
</dbReference>
<dbReference type="CDD" id="cd01011">
    <property type="entry name" value="nicotinamidase"/>
    <property type="match status" value="1"/>
</dbReference>
<gene>
    <name evidence="9" type="ordered locus">Mhar_1752</name>
</gene>
<comment type="pathway">
    <text evidence="5">Cofactor biosynthesis; nicotinate biosynthesis; nicotinate from nicotinamide: step 1/1.</text>
</comment>
<accession>G7WQW7</accession>
<keyword evidence="10" id="KW-1185">Reference proteome</keyword>
<sequence length="208" mass="22883">MKGGRRVLIVVDVQNDFCPGGALQIKDGDSIIPLINGIMERFDLVVATQDWHPKNQVSFASNNPGKNIYDQINISGIAQTLWPDHCIQGTKGAEFHDDLDLSKFSLILRKGMNPLVDSYSAFIENDRNTETGLAGYLKALKVREIFICGLATDYCVYYSAMDSLRYGFRCNVIIDATRGVDLPKGSIGAVVSEMKDKGISVISSDDLL</sequence>
<dbReference type="Proteomes" id="UP000005877">
    <property type="component" value="Chromosome"/>
</dbReference>
<reference evidence="9 10" key="1">
    <citation type="journal article" date="2012" name="PLoS ONE">
        <title>The genome characteristics and predicted function of methyl-group oxidation pathway in the obligate aceticlastic methanogens, Methanosaeta spp.</title>
        <authorList>
            <person name="Zhu J."/>
            <person name="Zheng H."/>
            <person name="Ai G."/>
            <person name="Zhang G."/>
            <person name="Liu D."/>
            <person name="Liu X."/>
            <person name="Dong X."/>
        </authorList>
    </citation>
    <scope>NUCLEOTIDE SEQUENCE [LARGE SCALE GENOMIC DNA]</scope>
    <source>
        <strain evidence="9 10">6Ac</strain>
    </source>
</reference>
<evidence type="ECO:0000256" key="3">
    <source>
        <dbReference type="ARBA" id="ARBA00022723"/>
    </source>
</evidence>
<dbReference type="InterPro" id="IPR036380">
    <property type="entry name" value="Isochorismatase-like_sf"/>
</dbReference>
<feature type="domain" description="Isochorismatase-like" evidence="8">
    <location>
        <begin position="7"/>
        <end position="203"/>
    </location>
</feature>
<dbReference type="Pfam" id="PF00857">
    <property type="entry name" value="Isochorismatase"/>
    <property type="match status" value="1"/>
</dbReference>
<evidence type="ECO:0000256" key="1">
    <source>
        <dbReference type="ARBA" id="ARBA00006336"/>
    </source>
</evidence>
<evidence type="ECO:0000256" key="4">
    <source>
        <dbReference type="ARBA" id="ARBA00022801"/>
    </source>
</evidence>
<evidence type="ECO:0000256" key="7">
    <source>
        <dbReference type="ARBA" id="ARBA00043224"/>
    </source>
</evidence>
<dbReference type="RefSeq" id="WP_014587290.1">
    <property type="nucleotide sequence ID" value="NC_017527.1"/>
</dbReference>
<evidence type="ECO:0000313" key="9">
    <source>
        <dbReference type="EMBL" id="AET65110.1"/>
    </source>
</evidence>
<dbReference type="OrthoDB" id="9194at2157"/>
<evidence type="ECO:0000259" key="8">
    <source>
        <dbReference type="Pfam" id="PF00857"/>
    </source>
</evidence>
<dbReference type="GO" id="GO:0046872">
    <property type="term" value="F:metal ion binding"/>
    <property type="evidence" value="ECO:0007669"/>
    <property type="project" value="UniProtKB-KW"/>
</dbReference>
<keyword evidence="4" id="KW-0378">Hydrolase</keyword>
<name>G7WQW7_METH6</name>
<dbReference type="FunFam" id="3.40.50.850:FF:000006">
    <property type="entry name" value="Bifunctional pyrazinamidase/nicotinamidase"/>
    <property type="match status" value="1"/>
</dbReference>
<dbReference type="STRING" id="1110509.Mhar_1752"/>
<dbReference type="Gene3D" id="3.40.50.850">
    <property type="entry name" value="Isochorismatase-like"/>
    <property type="match status" value="1"/>
</dbReference>
<dbReference type="PANTHER" id="PTHR11080">
    <property type="entry name" value="PYRAZINAMIDASE/NICOTINAMIDASE"/>
    <property type="match status" value="1"/>
</dbReference>
<protein>
    <recommendedName>
        <fullName evidence="6">nicotinamidase</fullName>
        <ecNumber evidence="6">3.5.1.19</ecNumber>
    </recommendedName>
    <alternativeName>
        <fullName evidence="7">Nicotinamide deamidase</fullName>
    </alternativeName>
</protein>
<dbReference type="GO" id="GO:0019363">
    <property type="term" value="P:pyridine nucleotide biosynthetic process"/>
    <property type="evidence" value="ECO:0007669"/>
    <property type="project" value="UniProtKB-KW"/>
</dbReference>
<evidence type="ECO:0000256" key="6">
    <source>
        <dbReference type="ARBA" id="ARBA00039017"/>
    </source>
</evidence>
<dbReference type="KEGG" id="mhi:Mhar_1752"/>
<dbReference type="PATRIC" id="fig|1110509.7.peg.1948"/>
<evidence type="ECO:0000313" key="10">
    <source>
        <dbReference type="Proteomes" id="UP000005877"/>
    </source>
</evidence>
<dbReference type="NCBIfam" id="NF008623">
    <property type="entry name" value="PRK11609.1"/>
    <property type="match status" value="1"/>
</dbReference>
<dbReference type="InterPro" id="IPR052347">
    <property type="entry name" value="Isochorismatase_Nicotinamidase"/>
</dbReference>
<dbReference type="EMBL" id="CP003117">
    <property type="protein sequence ID" value="AET65110.1"/>
    <property type="molecule type" value="Genomic_DNA"/>
</dbReference>
<keyword evidence="2" id="KW-0662">Pyridine nucleotide biosynthesis</keyword>
<comment type="similarity">
    <text evidence="1">Belongs to the isochorismatase family.</text>
</comment>
<dbReference type="HOGENOM" id="CLU_068979_13_1_2"/>
<dbReference type="GO" id="GO:0008936">
    <property type="term" value="F:nicotinamidase activity"/>
    <property type="evidence" value="ECO:0007669"/>
    <property type="project" value="UniProtKB-EC"/>
</dbReference>
<keyword evidence="3" id="KW-0479">Metal-binding</keyword>